<dbReference type="PRINTS" id="PR00395">
    <property type="entry name" value="RIBOSOMALS2"/>
</dbReference>
<dbReference type="EMBL" id="EU275726">
    <property type="protein sequence ID" value="ABX45183.1"/>
    <property type="molecule type" value="Genomic_DNA"/>
</dbReference>
<evidence type="ECO:0000256" key="1">
    <source>
        <dbReference type="ARBA" id="ARBA00006242"/>
    </source>
</evidence>
<dbReference type="Gene3D" id="3.40.50.10490">
    <property type="entry name" value="Glucose-6-phosphate isomerase like protein, domain 1"/>
    <property type="match status" value="1"/>
</dbReference>
<reference evidence="2" key="1">
    <citation type="journal article" date="2008" name="Mol. Biol. Evol.">
        <title>Mitochondrial genome evolution in the social amoebae.</title>
        <authorList>
            <person name="Heidel A.J."/>
            <person name="Gloeckner G."/>
        </authorList>
    </citation>
    <scope>NUCLEOTIDE SEQUENCE</scope>
    <source>
        <strain evidence="2">PN500</strain>
    </source>
</reference>
<dbReference type="CDD" id="cd01425">
    <property type="entry name" value="RPS2"/>
    <property type="match status" value="1"/>
</dbReference>
<dbReference type="HAMAP" id="MF_00291_B">
    <property type="entry name" value="Ribosomal_uS2_B"/>
    <property type="match status" value="1"/>
</dbReference>
<dbReference type="GO" id="GO:0005763">
    <property type="term" value="C:mitochondrial small ribosomal subunit"/>
    <property type="evidence" value="ECO:0007669"/>
    <property type="project" value="TreeGrafter"/>
</dbReference>
<dbReference type="GO" id="GO:0003735">
    <property type="term" value="F:structural constituent of ribosome"/>
    <property type="evidence" value="ECO:0007669"/>
    <property type="project" value="InterPro"/>
</dbReference>
<keyword evidence="2" id="KW-0496">Mitochondrion</keyword>
<proteinExistence type="inferred from homology"/>
<accession>B2XX61</accession>
<dbReference type="InterPro" id="IPR005706">
    <property type="entry name" value="Ribosomal_uS2_bac/mit/plastid"/>
</dbReference>
<dbReference type="Pfam" id="PF00318">
    <property type="entry name" value="Ribosomal_S2"/>
    <property type="match status" value="1"/>
</dbReference>
<sequence length="244" mass="29039">MIKIKQNNNIKIEKIQYIEFLRSEFYIGCKKSRWNPLLIGFIYKLRKKIYILNLEYTVFQLRRSLNMIKNIIRNRGQILMVMIKKKISNLVKTLLKKSKQGYVDYKYYNGSLIHFKESKKLLYQKSTGNIEVDLKEKTFIKMLGYKNLQKKPSAVIITQTNKSDWLIRECNRLKIPTICFIDSNTMSLLYTYSIVGNSNTNKHLNLILLFIYHAIFQGIRLDTKIFNNNYIVTKKIKSKLKKIK</sequence>
<keyword evidence="2" id="KW-0689">Ribosomal protein</keyword>
<comment type="similarity">
    <text evidence="1">Belongs to the universal ribosomal protein uS2 family.</text>
</comment>
<dbReference type="SUPFAM" id="SSF52313">
    <property type="entry name" value="Ribosomal protein S2"/>
    <property type="match status" value="1"/>
</dbReference>
<dbReference type="AlphaFoldDB" id="B2XX61"/>
<dbReference type="InterPro" id="IPR023591">
    <property type="entry name" value="Ribosomal_uS2_flav_dom_sf"/>
</dbReference>
<dbReference type="InterPro" id="IPR001865">
    <property type="entry name" value="Ribosomal_uS2"/>
</dbReference>
<organism evidence="2">
    <name type="scientific">Heterostelium pallidum</name>
    <name type="common">Cellular slime mold</name>
    <name type="synonym">Polysphondylium pallidum</name>
    <dbReference type="NCBI Taxonomy" id="13642"/>
    <lineage>
        <taxon>Eukaryota</taxon>
        <taxon>Amoebozoa</taxon>
        <taxon>Evosea</taxon>
        <taxon>Eumycetozoa</taxon>
        <taxon>Dictyostelia</taxon>
        <taxon>Acytosteliales</taxon>
        <taxon>Acytosteliaceae</taxon>
        <taxon>Heterostelium</taxon>
    </lineage>
</organism>
<dbReference type="PANTHER" id="PTHR12534">
    <property type="entry name" value="30S RIBOSOMAL PROTEIN S2 PROKARYOTIC AND ORGANELLAR"/>
    <property type="match status" value="1"/>
</dbReference>
<dbReference type="PANTHER" id="PTHR12534:SF0">
    <property type="entry name" value="SMALL RIBOSOMAL SUBUNIT PROTEIN US2M"/>
    <property type="match status" value="1"/>
</dbReference>
<dbReference type="GO" id="GO:0006412">
    <property type="term" value="P:translation"/>
    <property type="evidence" value="ECO:0007669"/>
    <property type="project" value="InterPro"/>
</dbReference>
<protein>
    <submittedName>
        <fullName evidence="2">Ribosomal protein S2</fullName>
    </submittedName>
</protein>
<dbReference type="NCBIfam" id="TIGR01011">
    <property type="entry name" value="rpsB_bact"/>
    <property type="match status" value="1"/>
</dbReference>
<name>B2XX61_HETPA</name>
<geneLocation type="mitochondrion" evidence="2"/>
<keyword evidence="2" id="KW-0687">Ribonucleoprotein</keyword>
<gene>
    <name evidence="2" type="primary">rps2</name>
</gene>
<evidence type="ECO:0000313" key="2">
    <source>
        <dbReference type="EMBL" id="ABX45183.1"/>
    </source>
</evidence>